<dbReference type="GO" id="GO:0008137">
    <property type="term" value="F:NADH dehydrogenase (ubiquinone) activity"/>
    <property type="evidence" value="ECO:0007669"/>
    <property type="project" value="UniProtKB-UniRule"/>
</dbReference>
<comment type="subcellular location">
    <subcellularLocation>
        <location evidence="1">Membrane</location>
    </subcellularLocation>
    <subcellularLocation>
        <location evidence="9">Mitochondrion membrane</location>
        <topology evidence="9">Multi-pass membrane protein</topology>
    </subcellularLocation>
</comment>
<name>A0A141CLG9_9BILA</name>
<evidence type="ECO:0000256" key="3">
    <source>
        <dbReference type="ARBA" id="ARBA00021007"/>
    </source>
</evidence>
<evidence type="ECO:0000256" key="8">
    <source>
        <dbReference type="ARBA" id="ARBA00049551"/>
    </source>
</evidence>
<reference evidence="10" key="1">
    <citation type="submission" date="2015-03" db="EMBL/GenBank/DDBJ databases">
        <title>Mitochondrial variation in chaetognaths.</title>
        <authorList>
            <person name="Marletaz F."/>
            <person name="Le Parco Y."/>
            <person name="Liu S."/>
            <person name="Peijnenburg K."/>
        </authorList>
    </citation>
    <scope>NUCLEOTIDE SEQUENCE</scope>
    <source>
        <strain evidence="10">SE-S3-62</strain>
    </source>
</reference>
<feature type="transmembrane region" description="Helical" evidence="9">
    <location>
        <begin position="6"/>
        <end position="26"/>
    </location>
</feature>
<keyword evidence="4 9" id="KW-0813">Transport</keyword>
<evidence type="ECO:0000256" key="7">
    <source>
        <dbReference type="ARBA" id="ARBA00023136"/>
    </source>
</evidence>
<accession>A0A141CLG9</accession>
<dbReference type="GO" id="GO:0030964">
    <property type="term" value="C:NADH dehydrogenase complex"/>
    <property type="evidence" value="ECO:0007669"/>
    <property type="project" value="TreeGrafter"/>
</dbReference>
<keyword evidence="7 9" id="KW-0472">Membrane</keyword>
<evidence type="ECO:0000256" key="5">
    <source>
        <dbReference type="ARBA" id="ARBA00022692"/>
    </source>
</evidence>
<evidence type="ECO:0000256" key="2">
    <source>
        <dbReference type="ARBA" id="ARBA00008472"/>
    </source>
</evidence>
<evidence type="ECO:0000256" key="1">
    <source>
        <dbReference type="ARBA" id="ARBA00004370"/>
    </source>
</evidence>
<keyword evidence="9" id="KW-1278">Translocase</keyword>
<keyword evidence="6 9" id="KW-1133">Transmembrane helix</keyword>
<dbReference type="Gene3D" id="1.20.58.1610">
    <property type="entry name" value="NADH:ubiquinone/plastoquinone oxidoreductase, chain 3"/>
    <property type="match status" value="1"/>
</dbReference>
<comment type="function">
    <text evidence="9">Core subunit of the mitochondrial membrane respiratory chain NADH dehydrogenase (Complex I) which catalyzes electron transfer from NADH through the respiratory chain, using ubiquinone as an electron acceptor. Essential for the catalytic activity of complex I.</text>
</comment>
<dbReference type="PANTHER" id="PTHR11058:SF9">
    <property type="entry name" value="NADH-UBIQUINONE OXIDOREDUCTASE CHAIN 3"/>
    <property type="match status" value="1"/>
</dbReference>
<dbReference type="PANTHER" id="PTHR11058">
    <property type="entry name" value="NADH-UBIQUINONE OXIDOREDUCTASE CHAIN 3"/>
    <property type="match status" value="1"/>
</dbReference>
<sequence length="107" mass="12054">MNSLIGYAVVSLSVTLLLLLGTVLSFKLKREHEKGSPFECGFDPSGVSRVPFCMKFFLISIIFLVFDVEVSLVFPMIYSLYQVLSFLLVLLGGLVYEWSYGGLQWMV</sequence>
<dbReference type="Pfam" id="PF00507">
    <property type="entry name" value="Oxidored_q4"/>
    <property type="match status" value="1"/>
</dbReference>
<dbReference type="InterPro" id="IPR000440">
    <property type="entry name" value="NADH_UbQ/plastoQ_OxRdtase_su3"/>
</dbReference>
<comment type="catalytic activity">
    <reaction evidence="8 9">
        <text>a ubiquinone + NADH + 5 H(+)(in) = a ubiquinol + NAD(+) + 4 H(+)(out)</text>
        <dbReference type="Rhea" id="RHEA:29091"/>
        <dbReference type="Rhea" id="RHEA-COMP:9565"/>
        <dbReference type="Rhea" id="RHEA-COMP:9566"/>
        <dbReference type="ChEBI" id="CHEBI:15378"/>
        <dbReference type="ChEBI" id="CHEBI:16389"/>
        <dbReference type="ChEBI" id="CHEBI:17976"/>
        <dbReference type="ChEBI" id="CHEBI:57540"/>
        <dbReference type="ChEBI" id="CHEBI:57945"/>
        <dbReference type="EC" id="7.1.1.2"/>
    </reaction>
</comment>
<protein>
    <recommendedName>
        <fullName evidence="3 9">NADH-ubiquinone oxidoreductase chain 3</fullName>
        <ecNumber evidence="9">7.1.1.2</ecNumber>
    </recommendedName>
</protein>
<evidence type="ECO:0000256" key="6">
    <source>
        <dbReference type="ARBA" id="ARBA00022989"/>
    </source>
</evidence>
<organism evidence="10">
    <name type="scientific">Parasagitta elegans</name>
    <dbReference type="NCBI Taxonomy" id="1562708"/>
    <lineage>
        <taxon>Eukaryota</taxon>
        <taxon>Metazoa</taxon>
        <taxon>Spiralia</taxon>
        <taxon>Gnathifera</taxon>
        <taxon>Chaetognatha</taxon>
        <taxon>Sagittoidea</taxon>
        <taxon>Aphragmophora</taxon>
        <taxon>Ctenodontina</taxon>
        <taxon>Sagittidae</taxon>
        <taxon>Parasagitta</taxon>
    </lineage>
</organism>
<evidence type="ECO:0000313" key="10">
    <source>
        <dbReference type="EMBL" id="AKS04365.1"/>
    </source>
</evidence>
<dbReference type="AlphaFoldDB" id="A0A141CLG9"/>
<evidence type="ECO:0000256" key="4">
    <source>
        <dbReference type="ARBA" id="ARBA00022448"/>
    </source>
</evidence>
<comment type="similarity">
    <text evidence="2 9">Belongs to the complex I subunit 3 family.</text>
</comment>
<keyword evidence="9" id="KW-0679">Respiratory chain</keyword>
<keyword evidence="5 9" id="KW-0812">Transmembrane</keyword>
<evidence type="ECO:0000256" key="9">
    <source>
        <dbReference type="RuleBase" id="RU003640"/>
    </source>
</evidence>
<feature type="transmembrane region" description="Helical" evidence="9">
    <location>
        <begin position="72"/>
        <end position="96"/>
    </location>
</feature>
<dbReference type="EMBL" id="KP899785">
    <property type="protein sequence ID" value="AKS04365.1"/>
    <property type="molecule type" value="Genomic_DNA"/>
</dbReference>
<dbReference type="InterPro" id="IPR038430">
    <property type="entry name" value="NDAH_ubi_oxred_su3_sf"/>
</dbReference>
<gene>
    <name evidence="10" type="primary">NADH3</name>
</gene>
<dbReference type="EC" id="7.1.1.2" evidence="9"/>
<geneLocation type="mitochondrion" evidence="10"/>
<proteinExistence type="inferred from homology"/>
<keyword evidence="9" id="KW-0830">Ubiquinone</keyword>
<keyword evidence="9 10" id="KW-0496">Mitochondrion</keyword>
<keyword evidence="9" id="KW-0249">Electron transport</keyword>
<dbReference type="GO" id="GO:0031966">
    <property type="term" value="C:mitochondrial membrane"/>
    <property type="evidence" value="ECO:0007669"/>
    <property type="project" value="UniProtKB-SubCell"/>
</dbReference>
<keyword evidence="9" id="KW-0520">NAD</keyword>